<comment type="caution">
    <text evidence="8">The sequence shown here is derived from an EMBL/GenBank/DDBJ whole genome shotgun (WGS) entry which is preliminary data.</text>
</comment>
<dbReference type="Gene3D" id="3.40.50.360">
    <property type="match status" value="1"/>
</dbReference>
<feature type="domain" description="Flavodoxin-like fold" evidence="7">
    <location>
        <begin position="3"/>
        <end position="198"/>
    </location>
</feature>
<dbReference type="InterPro" id="IPR029039">
    <property type="entry name" value="Flavoprotein-like_sf"/>
</dbReference>
<evidence type="ECO:0000313" key="9">
    <source>
        <dbReference type="Proteomes" id="UP000633619"/>
    </source>
</evidence>
<proteinExistence type="inferred from homology"/>
<dbReference type="RefSeq" id="WP_181731737.1">
    <property type="nucleotide sequence ID" value="NZ_JACEIR010000003.1"/>
</dbReference>
<keyword evidence="2 6" id="KW-0288">FMN</keyword>
<comment type="catalytic activity">
    <reaction evidence="6">
        <text>2 a quinone + NADH + H(+) = 2 a 1,4-benzosemiquinone + NAD(+)</text>
        <dbReference type="Rhea" id="RHEA:65952"/>
        <dbReference type="ChEBI" id="CHEBI:15378"/>
        <dbReference type="ChEBI" id="CHEBI:57540"/>
        <dbReference type="ChEBI" id="CHEBI:57945"/>
        <dbReference type="ChEBI" id="CHEBI:132124"/>
        <dbReference type="ChEBI" id="CHEBI:134225"/>
    </reaction>
</comment>
<reference evidence="8 9" key="1">
    <citation type="submission" date="2020-12" db="EMBL/GenBank/DDBJ databases">
        <title>WGS of Thermoactinomyces spp.</title>
        <authorList>
            <person name="Cheng K."/>
        </authorList>
    </citation>
    <scope>NUCLEOTIDE SEQUENCE [LARGE SCALE GENOMIC DNA]</scope>
    <source>
        <strain evidence="9">CICC 10671\DSM 43846</strain>
    </source>
</reference>
<comment type="function">
    <text evidence="6">Also exhibits azoreductase activity. Catalyzes the reductive cleavage of the azo bond in aromatic azo compounds to the corresponding amines.</text>
</comment>
<evidence type="ECO:0000256" key="6">
    <source>
        <dbReference type="HAMAP-Rule" id="MF_01216"/>
    </source>
</evidence>
<keyword evidence="1 6" id="KW-0285">Flavoprotein</keyword>
<dbReference type="SUPFAM" id="SSF52218">
    <property type="entry name" value="Flavoproteins"/>
    <property type="match status" value="1"/>
</dbReference>
<keyword evidence="3 6" id="KW-0560">Oxidoreductase</keyword>
<keyword evidence="4 6" id="KW-0520">NAD</keyword>
<dbReference type="InterPro" id="IPR003680">
    <property type="entry name" value="Flavodoxin_fold"/>
</dbReference>
<sequence>MATLLYITSNPKQESESVSLQIGRAFLNAYELSNPFDEIIKLDVYRDEIPLLDVEVFDAWAKMKESVPLSLSERRKLARINELADQFVMADKYVFVTPMWNFGVPPMMKAYIDLICMAGKTFRYTEEGSVGLLVGKKAVHIQARGGIYSHGAMKAMEYGDSYLRMVLGFMGIYDVKSIIAEGTADPSQYQEIINQAKKLAKRTAAEFAKPVGRSMA</sequence>
<dbReference type="EMBL" id="JAECVW010000002">
    <property type="protein sequence ID" value="MBH8594491.1"/>
    <property type="molecule type" value="Genomic_DNA"/>
</dbReference>
<dbReference type="PANTHER" id="PTHR43741">
    <property type="entry name" value="FMN-DEPENDENT NADH-AZOREDUCTASE 1"/>
    <property type="match status" value="1"/>
</dbReference>
<name>A0A8I1AAP6_THEIN</name>
<comment type="function">
    <text evidence="6">Quinone reductase that provides resistance to thiol-specific stress caused by electrophilic quinones.</text>
</comment>
<dbReference type="PANTHER" id="PTHR43741:SF7">
    <property type="entry name" value="FMN-DEPENDENT NADH:QUINONE OXIDOREDUCTASE"/>
    <property type="match status" value="1"/>
</dbReference>
<evidence type="ECO:0000256" key="4">
    <source>
        <dbReference type="ARBA" id="ARBA00023027"/>
    </source>
</evidence>
<evidence type="ECO:0000256" key="5">
    <source>
        <dbReference type="ARBA" id="ARBA00048542"/>
    </source>
</evidence>
<feature type="binding site" evidence="6">
    <location>
        <begin position="99"/>
        <end position="102"/>
    </location>
    <ligand>
        <name>FMN</name>
        <dbReference type="ChEBI" id="CHEBI:58210"/>
    </ligand>
</feature>
<dbReference type="Proteomes" id="UP000633619">
    <property type="component" value="Unassembled WGS sequence"/>
</dbReference>
<comment type="cofactor">
    <cofactor evidence="6">
        <name>FMN</name>
        <dbReference type="ChEBI" id="CHEBI:58210"/>
    </cofactor>
    <text evidence="6">Binds 1 FMN per subunit.</text>
</comment>
<comment type="caution">
    <text evidence="6">Lacks conserved residue(s) required for the propagation of feature annotation.</text>
</comment>
<dbReference type="AlphaFoldDB" id="A0A8I1AAP6"/>
<dbReference type="HAMAP" id="MF_01216">
    <property type="entry name" value="Azoreductase_type1"/>
    <property type="match status" value="1"/>
</dbReference>
<evidence type="ECO:0000313" key="8">
    <source>
        <dbReference type="EMBL" id="MBH8594491.1"/>
    </source>
</evidence>
<keyword evidence="9" id="KW-1185">Reference proteome</keyword>
<accession>A0A8I1AAP6</accession>
<dbReference type="GO" id="GO:0016655">
    <property type="term" value="F:oxidoreductase activity, acting on NAD(P)H, quinone or similar compound as acceptor"/>
    <property type="evidence" value="ECO:0007669"/>
    <property type="project" value="InterPro"/>
</dbReference>
<evidence type="ECO:0000256" key="1">
    <source>
        <dbReference type="ARBA" id="ARBA00022630"/>
    </source>
</evidence>
<feature type="binding site" evidence="6">
    <location>
        <begin position="17"/>
        <end position="19"/>
    </location>
    <ligand>
        <name>FMN</name>
        <dbReference type="ChEBI" id="CHEBI:58210"/>
    </ligand>
</feature>
<organism evidence="8 9">
    <name type="scientific">Thermoactinomyces intermedius</name>
    <dbReference type="NCBI Taxonomy" id="2024"/>
    <lineage>
        <taxon>Bacteria</taxon>
        <taxon>Bacillati</taxon>
        <taxon>Bacillota</taxon>
        <taxon>Bacilli</taxon>
        <taxon>Bacillales</taxon>
        <taxon>Thermoactinomycetaceae</taxon>
        <taxon>Thermoactinomyces</taxon>
    </lineage>
</organism>
<comment type="subunit">
    <text evidence="6">Homodimer.</text>
</comment>
<evidence type="ECO:0000256" key="3">
    <source>
        <dbReference type="ARBA" id="ARBA00023002"/>
    </source>
</evidence>
<protein>
    <recommendedName>
        <fullName evidence="6">FMN dependent NADH:quinone oxidoreductase</fullName>
        <ecNumber evidence="6">1.6.5.-</ecNumber>
    </recommendedName>
    <alternativeName>
        <fullName evidence="6">Azo-dye reductase</fullName>
    </alternativeName>
    <alternativeName>
        <fullName evidence="6">FMN-dependent NADH-azo compound oxidoreductase</fullName>
    </alternativeName>
    <alternativeName>
        <fullName evidence="6">FMN-dependent NADH-azoreductase</fullName>
        <ecNumber evidence="6">1.7.1.17</ecNumber>
    </alternativeName>
</protein>
<evidence type="ECO:0000259" key="7">
    <source>
        <dbReference type="Pfam" id="PF02525"/>
    </source>
</evidence>
<dbReference type="GO" id="GO:0010181">
    <property type="term" value="F:FMN binding"/>
    <property type="evidence" value="ECO:0007669"/>
    <property type="project" value="UniProtKB-UniRule"/>
</dbReference>
<dbReference type="EC" id="1.7.1.17" evidence="6"/>
<dbReference type="InterPro" id="IPR023048">
    <property type="entry name" value="NADH:quinone_OxRdtase_FMN_depd"/>
</dbReference>
<evidence type="ECO:0000256" key="2">
    <source>
        <dbReference type="ARBA" id="ARBA00022643"/>
    </source>
</evidence>
<dbReference type="GO" id="GO:0016652">
    <property type="term" value="F:oxidoreductase activity, acting on NAD(P)H as acceptor"/>
    <property type="evidence" value="ECO:0007669"/>
    <property type="project" value="UniProtKB-UniRule"/>
</dbReference>
<comment type="similarity">
    <text evidence="6">Belongs to the azoreductase type 1 family.</text>
</comment>
<dbReference type="InterPro" id="IPR050104">
    <property type="entry name" value="FMN-dep_NADH:Q_OxRdtase_AzoR1"/>
</dbReference>
<comment type="catalytic activity">
    <reaction evidence="5">
        <text>N,N-dimethyl-1,4-phenylenediamine + anthranilate + 2 NAD(+) = 2-(4-dimethylaminophenyl)diazenylbenzoate + 2 NADH + 2 H(+)</text>
        <dbReference type="Rhea" id="RHEA:55872"/>
        <dbReference type="ChEBI" id="CHEBI:15378"/>
        <dbReference type="ChEBI" id="CHEBI:15783"/>
        <dbReference type="ChEBI" id="CHEBI:16567"/>
        <dbReference type="ChEBI" id="CHEBI:57540"/>
        <dbReference type="ChEBI" id="CHEBI:57945"/>
        <dbReference type="ChEBI" id="CHEBI:71579"/>
        <dbReference type="EC" id="1.7.1.17"/>
    </reaction>
    <physiologicalReaction direction="right-to-left" evidence="5">
        <dbReference type="Rhea" id="RHEA:55874"/>
    </physiologicalReaction>
</comment>
<gene>
    <name evidence="6" type="primary">azoR</name>
    <name evidence="8" type="ORF">I8U20_04005</name>
</gene>
<dbReference type="GO" id="GO:0009055">
    <property type="term" value="F:electron transfer activity"/>
    <property type="evidence" value="ECO:0007669"/>
    <property type="project" value="UniProtKB-UniRule"/>
</dbReference>
<dbReference type="EC" id="1.6.5.-" evidence="6"/>
<dbReference type="Pfam" id="PF02525">
    <property type="entry name" value="Flavodoxin_2"/>
    <property type="match status" value="1"/>
</dbReference>